<dbReference type="AlphaFoldDB" id="A0AAV2KNL7"/>
<evidence type="ECO:0000256" key="1">
    <source>
        <dbReference type="SAM" id="MobiDB-lite"/>
    </source>
</evidence>
<reference evidence="2 3" key="1">
    <citation type="submission" date="2024-04" db="EMBL/GenBank/DDBJ databases">
        <authorList>
            <person name="Waldvogel A.-M."/>
            <person name="Schoenle A."/>
        </authorList>
    </citation>
    <scope>NUCLEOTIDE SEQUENCE [LARGE SCALE GENOMIC DNA]</scope>
</reference>
<gene>
    <name evidence="2" type="ORF">KC01_LOCUS20903</name>
</gene>
<organism evidence="2 3">
    <name type="scientific">Knipowitschia caucasica</name>
    <name type="common">Caucasian dwarf goby</name>
    <name type="synonym">Pomatoschistus caucasicus</name>
    <dbReference type="NCBI Taxonomy" id="637954"/>
    <lineage>
        <taxon>Eukaryota</taxon>
        <taxon>Metazoa</taxon>
        <taxon>Chordata</taxon>
        <taxon>Craniata</taxon>
        <taxon>Vertebrata</taxon>
        <taxon>Euteleostomi</taxon>
        <taxon>Actinopterygii</taxon>
        <taxon>Neopterygii</taxon>
        <taxon>Teleostei</taxon>
        <taxon>Neoteleostei</taxon>
        <taxon>Acanthomorphata</taxon>
        <taxon>Gobiaria</taxon>
        <taxon>Gobiiformes</taxon>
        <taxon>Gobioidei</taxon>
        <taxon>Gobiidae</taxon>
        <taxon>Gobiinae</taxon>
        <taxon>Knipowitschia</taxon>
    </lineage>
</organism>
<dbReference type="Proteomes" id="UP001497482">
    <property type="component" value="Chromosome 2"/>
</dbReference>
<accession>A0AAV2KNL7</accession>
<protein>
    <submittedName>
        <fullName evidence="2">Uncharacterized protein</fullName>
    </submittedName>
</protein>
<sequence length="221" mass="25070">MNMIYPIQSHLLTSMQMNQTKRTGRESDFALLKKGLDSLLGPHTHLTEEYKYHILLDHLEHPCAVQVARRYIHDHTPYSSAMRALLQRPSFVFPGLRSVPRPLRASVRAVILASGGGVSHVPPGVCLCHTLTPRNYPGGGGSVIIQQEEEDPVIIQQEEEDPVIIQQEEEDPVIIQQEEEDPVIIQQEEEDPVIIQQEEEDPVIIQQEEDPVIIQQEEEDL</sequence>
<keyword evidence="3" id="KW-1185">Reference proteome</keyword>
<feature type="region of interest" description="Disordered" evidence="1">
    <location>
        <begin position="199"/>
        <end position="221"/>
    </location>
</feature>
<proteinExistence type="predicted"/>
<evidence type="ECO:0000313" key="2">
    <source>
        <dbReference type="EMBL" id="CAL1591541.1"/>
    </source>
</evidence>
<dbReference type="EMBL" id="OZ035824">
    <property type="protein sequence ID" value="CAL1591541.1"/>
    <property type="molecule type" value="Genomic_DNA"/>
</dbReference>
<name>A0AAV2KNL7_KNICA</name>
<evidence type="ECO:0000313" key="3">
    <source>
        <dbReference type="Proteomes" id="UP001497482"/>
    </source>
</evidence>